<evidence type="ECO:0000313" key="2">
    <source>
        <dbReference type="EMBL" id="SVA65698.1"/>
    </source>
</evidence>
<name>A0A381XLT0_9ZZZZ</name>
<dbReference type="AlphaFoldDB" id="A0A381XLT0"/>
<evidence type="ECO:0000259" key="1">
    <source>
        <dbReference type="Pfam" id="PF12680"/>
    </source>
</evidence>
<protein>
    <recommendedName>
        <fullName evidence="1">SnoaL-like domain-containing protein</fullName>
    </recommendedName>
</protein>
<dbReference type="SUPFAM" id="SSF54427">
    <property type="entry name" value="NTF2-like"/>
    <property type="match status" value="1"/>
</dbReference>
<reference evidence="2" key="1">
    <citation type="submission" date="2018-05" db="EMBL/GenBank/DDBJ databases">
        <authorList>
            <person name="Lanie J.A."/>
            <person name="Ng W.-L."/>
            <person name="Kazmierczak K.M."/>
            <person name="Andrzejewski T.M."/>
            <person name="Davidsen T.M."/>
            <person name="Wayne K.J."/>
            <person name="Tettelin H."/>
            <person name="Glass J.I."/>
            <person name="Rusch D."/>
            <person name="Podicherti R."/>
            <person name="Tsui H.-C.T."/>
            <person name="Winkler M.E."/>
        </authorList>
    </citation>
    <scope>NUCLEOTIDE SEQUENCE</scope>
</reference>
<dbReference type="InterPro" id="IPR037401">
    <property type="entry name" value="SnoaL-like"/>
</dbReference>
<sequence length="132" mass="15599">MPTKEQIENTMKIHFNSWNNQKKDEWMNNWTEDIIMYDPVGGPNKEGKTALEETWKNSFKDGHHWKIEPIFMQICENQAALHVKNYGTVENEPIELDSIEIYWINDLGKIYQVQTYFGPPDGRTLDPFFSKT</sequence>
<dbReference type="Pfam" id="PF12680">
    <property type="entry name" value="SnoaL_2"/>
    <property type="match status" value="1"/>
</dbReference>
<organism evidence="2">
    <name type="scientific">marine metagenome</name>
    <dbReference type="NCBI Taxonomy" id="408172"/>
    <lineage>
        <taxon>unclassified sequences</taxon>
        <taxon>metagenomes</taxon>
        <taxon>ecological metagenomes</taxon>
    </lineage>
</organism>
<accession>A0A381XLT0</accession>
<proteinExistence type="predicted"/>
<dbReference type="InterPro" id="IPR032710">
    <property type="entry name" value="NTF2-like_dom_sf"/>
</dbReference>
<gene>
    <name evidence="2" type="ORF">METZ01_LOCUS118552</name>
</gene>
<dbReference type="EMBL" id="UINC01015634">
    <property type="protein sequence ID" value="SVA65698.1"/>
    <property type="molecule type" value="Genomic_DNA"/>
</dbReference>
<dbReference type="Gene3D" id="3.10.450.50">
    <property type="match status" value="1"/>
</dbReference>
<feature type="domain" description="SnoaL-like" evidence="1">
    <location>
        <begin position="15"/>
        <end position="112"/>
    </location>
</feature>